<reference evidence="1" key="1">
    <citation type="submission" date="2022-11" db="EMBL/GenBank/DDBJ databases">
        <authorList>
            <person name="Petersen C."/>
        </authorList>
    </citation>
    <scope>NUCLEOTIDE SEQUENCE</scope>
    <source>
        <strain evidence="1">IBT 34128</strain>
    </source>
</reference>
<dbReference type="PANTHER" id="PTHR38791">
    <property type="entry name" value="ZN(II)2CYS6 TRANSCRIPTION FACTOR (EUROFUNG)-RELATED-RELATED"/>
    <property type="match status" value="1"/>
</dbReference>
<reference evidence="1" key="2">
    <citation type="journal article" date="2023" name="IMA Fungus">
        <title>Comparative genomic study of the Penicillium genus elucidates a diverse pangenome and 15 lateral gene transfer events.</title>
        <authorList>
            <person name="Petersen C."/>
            <person name="Sorensen T."/>
            <person name="Nielsen M.R."/>
            <person name="Sondergaard T.E."/>
            <person name="Sorensen J.L."/>
            <person name="Fitzpatrick D.A."/>
            <person name="Frisvad J.C."/>
            <person name="Nielsen K.L."/>
        </authorList>
    </citation>
    <scope>NUCLEOTIDE SEQUENCE</scope>
    <source>
        <strain evidence="1">IBT 34128</strain>
    </source>
</reference>
<dbReference type="Pfam" id="PF11951">
    <property type="entry name" value="Fungal_trans_2"/>
    <property type="match status" value="1"/>
</dbReference>
<dbReference type="RefSeq" id="XP_056516030.1">
    <property type="nucleotide sequence ID" value="XM_056651180.1"/>
</dbReference>
<comment type="caution">
    <text evidence="1">The sequence shown here is derived from an EMBL/GenBank/DDBJ whole genome shotgun (WGS) entry which is preliminary data.</text>
</comment>
<evidence type="ECO:0000313" key="2">
    <source>
        <dbReference type="Proteomes" id="UP001141434"/>
    </source>
</evidence>
<dbReference type="InterPro" id="IPR053175">
    <property type="entry name" value="DHMBA_Reg_Transcription_Factor"/>
</dbReference>
<dbReference type="PANTHER" id="PTHR38791:SF5">
    <property type="entry name" value="TRANSCRIPTION FACTOR DBAG-RELATED"/>
    <property type="match status" value="1"/>
</dbReference>
<proteinExistence type="predicted"/>
<dbReference type="GeneID" id="81390348"/>
<organism evidence="1 2">
    <name type="scientific">Penicillium alfredii</name>
    <dbReference type="NCBI Taxonomy" id="1506179"/>
    <lineage>
        <taxon>Eukaryota</taxon>
        <taxon>Fungi</taxon>
        <taxon>Dikarya</taxon>
        <taxon>Ascomycota</taxon>
        <taxon>Pezizomycotina</taxon>
        <taxon>Eurotiomycetes</taxon>
        <taxon>Eurotiomycetidae</taxon>
        <taxon>Eurotiales</taxon>
        <taxon>Aspergillaceae</taxon>
        <taxon>Penicillium</taxon>
    </lineage>
</organism>
<dbReference type="AlphaFoldDB" id="A0A9W9GA89"/>
<protein>
    <submittedName>
        <fullName evidence="1">Uncharacterized protein</fullName>
    </submittedName>
</protein>
<gene>
    <name evidence="1" type="ORF">NUU61_000596</name>
</gene>
<accession>A0A9W9GA89</accession>
<keyword evidence="2" id="KW-1185">Reference proteome</keyword>
<evidence type="ECO:0000313" key="1">
    <source>
        <dbReference type="EMBL" id="KAJ5114837.1"/>
    </source>
</evidence>
<sequence length="434" mass="48926">MIAYPPSSLPPADLYQPMEDTVVPLLFNSYLYLPKDPFIRRGFMEILPQIYSNTKSGSHLHLTTLAVAFFSVAAWTGQGLFLWASERYFTEALPKIRQALQRDEDSELDEILISILLLSTYEVSLSQMPGIHDLTRCIKEFVAVKDCEHPLKAHLKGAVALINSRRSRRLPTPLSSIIDHAVEGQIIRTTRGLTAPMVPTPNVWPLSQTEALSSPSPLLASAASELVNLRQAWETMMAQPPDENTAAVTLNKAKDIDTDLMTWAYAVPQYWVPVAASMIPQSVRDAGIYRHRCDCYTDMWIATTWNTYRECRLLIQNIILSCLRILMSEDPDGSKAAAVSLAARRIVDDICATVPFFLGDQMESVRMKPGLVQYPSTETRPVTMTHRQSAPLMGAWMILPCLKNLHFSDLALPQEQSDWVQQQMNRTLVIYFQR</sequence>
<dbReference type="Proteomes" id="UP001141434">
    <property type="component" value="Unassembled WGS sequence"/>
</dbReference>
<dbReference type="InterPro" id="IPR021858">
    <property type="entry name" value="Fun_TF"/>
</dbReference>
<name>A0A9W9GA89_9EURO</name>
<dbReference type="OrthoDB" id="2991872at2759"/>
<dbReference type="EMBL" id="JAPMSZ010000001">
    <property type="protein sequence ID" value="KAJ5114837.1"/>
    <property type="molecule type" value="Genomic_DNA"/>
</dbReference>